<evidence type="ECO:0000256" key="2">
    <source>
        <dbReference type="ARBA" id="ARBA00006997"/>
    </source>
</evidence>
<keyword evidence="11" id="KW-0479">Metal-binding</keyword>
<keyword evidence="6 11" id="KW-0547">Nucleotide-binding</keyword>
<evidence type="ECO:0000256" key="10">
    <source>
        <dbReference type="ARBA" id="ARBA00048567"/>
    </source>
</evidence>
<comment type="subunit">
    <text evidence="11">Monomer.</text>
</comment>
<protein>
    <recommendedName>
        <fullName evidence="3 11">Shikimate kinase</fullName>
        <shortName evidence="11">SK</shortName>
        <ecNumber evidence="3 11">2.7.1.71</ecNumber>
    </recommendedName>
</protein>
<dbReference type="EMBL" id="CAADEX010000034">
    <property type="protein sequence ID" value="VFJ51669.1"/>
    <property type="molecule type" value="Genomic_DNA"/>
</dbReference>
<feature type="binding site" evidence="11">
    <location>
        <position position="71"/>
    </location>
    <ligand>
        <name>substrate</name>
    </ligand>
</feature>
<dbReference type="CDD" id="cd00464">
    <property type="entry name" value="SK"/>
    <property type="match status" value="1"/>
</dbReference>
<feature type="binding site" evidence="11">
    <location>
        <begin position="25"/>
        <end position="30"/>
    </location>
    <ligand>
        <name>ATP</name>
        <dbReference type="ChEBI" id="CHEBI:30616"/>
    </ligand>
</feature>
<sequence length="182" mass="20329">MAKNDHSRAPNRALKGNIFLVGPMGAGKTSVGRYLARFLEKRFLDSDREIEQHTGAAISRIFELEGEAGFRRREQAMIEQLTRETDIVLATGGGVVLNRENRACLIHRGTVVYLHAPIERLVRRTAGDKNRPLLHTADPRGKLEEIMEEREPLYRQVADQVVGTEGKSPKQLAGYIARSLSG</sequence>
<gene>
    <name evidence="11" type="primary">aroK</name>
    <name evidence="12" type="ORF">BECKDK2373B_GA0170837_10346</name>
</gene>
<dbReference type="GO" id="GO:0005829">
    <property type="term" value="C:cytosol"/>
    <property type="evidence" value="ECO:0007669"/>
    <property type="project" value="TreeGrafter"/>
</dbReference>
<comment type="caution">
    <text evidence="11">Lacks conserved residue(s) required for the propagation of feature annotation.</text>
</comment>
<comment type="cofactor">
    <cofactor evidence="11">
        <name>Mg(2+)</name>
        <dbReference type="ChEBI" id="CHEBI:18420"/>
    </cofactor>
    <text evidence="11">Binds 1 Mg(2+) ion per subunit.</text>
</comment>
<comment type="catalytic activity">
    <reaction evidence="10 11">
        <text>shikimate + ATP = 3-phosphoshikimate + ADP + H(+)</text>
        <dbReference type="Rhea" id="RHEA:13121"/>
        <dbReference type="ChEBI" id="CHEBI:15378"/>
        <dbReference type="ChEBI" id="CHEBI:30616"/>
        <dbReference type="ChEBI" id="CHEBI:36208"/>
        <dbReference type="ChEBI" id="CHEBI:145989"/>
        <dbReference type="ChEBI" id="CHEBI:456216"/>
        <dbReference type="EC" id="2.7.1.71"/>
    </reaction>
</comment>
<dbReference type="Pfam" id="PF01202">
    <property type="entry name" value="SKI"/>
    <property type="match status" value="1"/>
</dbReference>
<feature type="binding site" evidence="11">
    <location>
        <position position="47"/>
    </location>
    <ligand>
        <name>substrate</name>
    </ligand>
</feature>
<dbReference type="PANTHER" id="PTHR21087:SF16">
    <property type="entry name" value="SHIKIMATE KINASE 1, CHLOROPLASTIC"/>
    <property type="match status" value="1"/>
</dbReference>
<keyword evidence="9 11" id="KW-0057">Aromatic amino acid biosynthesis</keyword>
<dbReference type="HAMAP" id="MF_00109">
    <property type="entry name" value="Shikimate_kinase"/>
    <property type="match status" value="1"/>
</dbReference>
<evidence type="ECO:0000256" key="1">
    <source>
        <dbReference type="ARBA" id="ARBA00004842"/>
    </source>
</evidence>
<dbReference type="InterPro" id="IPR027417">
    <property type="entry name" value="P-loop_NTPase"/>
</dbReference>
<accession>A0A450SFL8</accession>
<dbReference type="UniPathway" id="UPA00053">
    <property type="reaction ID" value="UER00088"/>
</dbReference>
<keyword evidence="7 11" id="KW-0418">Kinase</keyword>
<keyword evidence="5 11" id="KW-0808">Transferase</keyword>
<dbReference type="AlphaFoldDB" id="A0A450SFL8"/>
<dbReference type="NCBIfam" id="NF003456">
    <property type="entry name" value="PRK05057.1"/>
    <property type="match status" value="1"/>
</dbReference>
<organism evidence="12">
    <name type="scientific">Candidatus Kentrum sp. DK</name>
    <dbReference type="NCBI Taxonomy" id="2126562"/>
    <lineage>
        <taxon>Bacteria</taxon>
        <taxon>Pseudomonadati</taxon>
        <taxon>Pseudomonadota</taxon>
        <taxon>Gammaproteobacteria</taxon>
        <taxon>Candidatus Kentrum</taxon>
    </lineage>
</organism>
<dbReference type="GO" id="GO:0005524">
    <property type="term" value="F:ATP binding"/>
    <property type="evidence" value="ECO:0007669"/>
    <property type="project" value="UniProtKB-UniRule"/>
</dbReference>
<reference evidence="12" key="1">
    <citation type="submission" date="2019-02" db="EMBL/GenBank/DDBJ databases">
        <authorList>
            <person name="Gruber-Vodicka R. H."/>
            <person name="Seah K. B. B."/>
        </authorList>
    </citation>
    <scope>NUCLEOTIDE SEQUENCE</scope>
    <source>
        <strain evidence="12">BECK_DK47</strain>
    </source>
</reference>
<evidence type="ECO:0000256" key="11">
    <source>
        <dbReference type="HAMAP-Rule" id="MF_00109"/>
    </source>
</evidence>
<dbReference type="InterPro" id="IPR023000">
    <property type="entry name" value="Shikimate_kinase_CS"/>
</dbReference>
<evidence type="ECO:0000256" key="5">
    <source>
        <dbReference type="ARBA" id="ARBA00022679"/>
    </source>
</evidence>
<dbReference type="PANTHER" id="PTHR21087">
    <property type="entry name" value="SHIKIMATE KINASE"/>
    <property type="match status" value="1"/>
</dbReference>
<evidence type="ECO:0000256" key="3">
    <source>
        <dbReference type="ARBA" id="ARBA00012154"/>
    </source>
</evidence>
<comment type="similarity">
    <text evidence="2 11">Belongs to the shikimate kinase family.</text>
</comment>
<dbReference type="Gene3D" id="3.40.50.300">
    <property type="entry name" value="P-loop containing nucleotide triphosphate hydrolases"/>
    <property type="match status" value="1"/>
</dbReference>
<evidence type="ECO:0000256" key="6">
    <source>
        <dbReference type="ARBA" id="ARBA00022741"/>
    </source>
</evidence>
<comment type="function">
    <text evidence="11">Catalyzes the specific phosphorylation of the 3-hydroxyl group of shikimic acid using ATP as a cosubstrate.</text>
</comment>
<dbReference type="GO" id="GO:0009073">
    <property type="term" value="P:aromatic amino acid family biosynthetic process"/>
    <property type="evidence" value="ECO:0007669"/>
    <property type="project" value="UniProtKB-KW"/>
</dbReference>
<dbReference type="EC" id="2.7.1.71" evidence="3 11"/>
<keyword evidence="4 11" id="KW-0028">Amino-acid biosynthesis</keyword>
<name>A0A450SFL8_9GAMM</name>
<evidence type="ECO:0000256" key="4">
    <source>
        <dbReference type="ARBA" id="ARBA00022605"/>
    </source>
</evidence>
<dbReference type="InterPro" id="IPR000623">
    <property type="entry name" value="Shikimate_kinase/TSH1"/>
</dbReference>
<feature type="binding site" evidence="11">
    <location>
        <position position="29"/>
    </location>
    <ligand>
        <name>Mg(2+)</name>
        <dbReference type="ChEBI" id="CHEBI:18420"/>
    </ligand>
</feature>
<feature type="binding site" evidence="11">
    <location>
        <position position="131"/>
    </location>
    <ligand>
        <name>ATP</name>
        <dbReference type="ChEBI" id="CHEBI:30616"/>
    </ligand>
</feature>
<feature type="binding site" evidence="11">
    <location>
        <position position="150"/>
    </location>
    <ligand>
        <name>substrate</name>
    </ligand>
</feature>
<dbReference type="GO" id="GO:0000287">
    <property type="term" value="F:magnesium ion binding"/>
    <property type="evidence" value="ECO:0007669"/>
    <property type="project" value="UniProtKB-UniRule"/>
</dbReference>
<dbReference type="GO" id="GO:0004765">
    <property type="term" value="F:shikimate kinase activity"/>
    <property type="evidence" value="ECO:0007669"/>
    <property type="project" value="UniProtKB-UniRule"/>
</dbReference>
<dbReference type="InterPro" id="IPR031322">
    <property type="entry name" value="Shikimate/glucono_kinase"/>
</dbReference>
<dbReference type="PRINTS" id="PR01100">
    <property type="entry name" value="SHIKIMTKNASE"/>
</dbReference>
<dbReference type="SUPFAM" id="SSF52540">
    <property type="entry name" value="P-loop containing nucleoside triphosphate hydrolases"/>
    <property type="match status" value="1"/>
</dbReference>
<proteinExistence type="inferred from homology"/>
<feature type="binding site" evidence="11">
    <location>
        <position position="93"/>
    </location>
    <ligand>
        <name>substrate</name>
    </ligand>
</feature>
<evidence type="ECO:0000256" key="8">
    <source>
        <dbReference type="ARBA" id="ARBA00022840"/>
    </source>
</evidence>
<evidence type="ECO:0000256" key="7">
    <source>
        <dbReference type="ARBA" id="ARBA00022777"/>
    </source>
</evidence>
<dbReference type="GO" id="GO:0008652">
    <property type="term" value="P:amino acid biosynthetic process"/>
    <property type="evidence" value="ECO:0007669"/>
    <property type="project" value="UniProtKB-KW"/>
</dbReference>
<keyword evidence="11" id="KW-0963">Cytoplasm</keyword>
<comment type="subcellular location">
    <subcellularLocation>
        <location evidence="11">Cytoplasm</location>
    </subcellularLocation>
</comment>
<evidence type="ECO:0000313" key="12">
    <source>
        <dbReference type="EMBL" id="VFJ51669.1"/>
    </source>
</evidence>
<dbReference type="GO" id="GO:0009423">
    <property type="term" value="P:chorismate biosynthetic process"/>
    <property type="evidence" value="ECO:0007669"/>
    <property type="project" value="UniProtKB-UniRule"/>
</dbReference>
<keyword evidence="11" id="KW-0460">Magnesium</keyword>
<keyword evidence="8 11" id="KW-0067">ATP-binding</keyword>
<dbReference type="PROSITE" id="PS01128">
    <property type="entry name" value="SHIKIMATE_KINASE"/>
    <property type="match status" value="1"/>
</dbReference>
<evidence type="ECO:0000256" key="9">
    <source>
        <dbReference type="ARBA" id="ARBA00023141"/>
    </source>
</evidence>
<comment type="pathway">
    <text evidence="1 11">Metabolic intermediate biosynthesis; chorismate biosynthesis; chorismate from D-erythrose 4-phosphate and phosphoenolpyruvate: step 5/7.</text>
</comment>